<evidence type="ECO:0000256" key="1">
    <source>
        <dbReference type="SAM" id="SignalP"/>
    </source>
</evidence>
<dbReference type="Pfam" id="PF14334">
    <property type="entry name" value="DUF4390"/>
    <property type="match status" value="1"/>
</dbReference>
<evidence type="ECO:0000313" key="2">
    <source>
        <dbReference type="EMBL" id="NLR76571.1"/>
    </source>
</evidence>
<proteinExistence type="predicted"/>
<dbReference type="AlphaFoldDB" id="A0A847S4A4"/>
<feature type="chain" id="PRO_5032460131" evidence="1">
    <location>
        <begin position="26"/>
        <end position="188"/>
    </location>
</feature>
<dbReference type="EMBL" id="JABAIM010000004">
    <property type="protein sequence ID" value="NLR76571.1"/>
    <property type="molecule type" value="Genomic_DNA"/>
</dbReference>
<reference evidence="2 3" key="1">
    <citation type="submission" date="2020-04" db="EMBL/GenBank/DDBJ databases">
        <title>Draft genome of Leeia sp. IMCC25680.</title>
        <authorList>
            <person name="Song J."/>
            <person name="Cho J.-C."/>
        </authorList>
    </citation>
    <scope>NUCLEOTIDE SEQUENCE [LARGE SCALE GENOMIC DNA]</scope>
    <source>
        <strain evidence="2 3">IMCC25680</strain>
    </source>
</reference>
<protein>
    <submittedName>
        <fullName evidence="2">DUF4390 domain-containing protein</fullName>
    </submittedName>
</protein>
<sequence>MPGCASLLKRALLVGLLLVSTLAQADIAFRQAKVQLGDEGYLLSARFACSLPPTLEDALQQGMTLGFVLDFELIRHRKLWFDSTVVTLQRNYKLSYSALTRQYRLSYGGLYRGYPRLDAALGALCTPGGWLVLEKGGLRELGDLQGRIRLQLDSQQLPQTFQIRTLTSSDWNLGSDWQSFSFSPEAAP</sequence>
<comment type="caution">
    <text evidence="2">The sequence shown here is derived from an EMBL/GenBank/DDBJ whole genome shotgun (WGS) entry which is preliminary data.</text>
</comment>
<dbReference type="Proteomes" id="UP000587991">
    <property type="component" value="Unassembled WGS sequence"/>
</dbReference>
<keyword evidence="3" id="KW-1185">Reference proteome</keyword>
<evidence type="ECO:0000313" key="3">
    <source>
        <dbReference type="Proteomes" id="UP000587991"/>
    </source>
</evidence>
<dbReference type="InterPro" id="IPR025500">
    <property type="entry name" value="DUF4390"/>
</dbReference>
<gene>
    <name evidence="2" type="ORF">HF682_15495</name>
</gene>
<dbReference type="RefSeq" id="WP_168878242.1">
    <property type="nucleotide sequence ID" value="NZ_JABAIM010000004.1"/>
</dbReference>
<keyword evidence="1" id="KW-0732">Signal</keyword>
<feature type="signal peptide" evidence="1">
    <location>
        <begin position="1"/>
        <end position="25"/>
    </location>
</feature>
<organism evidence="2 3">
    <name type="scientific">Leeia aquatica</name>
    <dbReference type="NCBI Taxonomy" id="2725557"/>
    <lineage>
        <taxon>Bacteria</taxon>
        <taxon>Pseudomonadati</taxon>
        <taxon>Pseudomonadota</taxon>
        <taxon>Betaproteobacteria</taxon>
        <taxon>Neisseriales</taxon>
        <taxon>Leeiaceae</taxon>
        <taxon>Leeia</taxon>
    </lineage>
</organism>
<accession>A0A847S4A4</accession>
<name>A0A847S4A4_9NEIS</name>